<protein>
    <recommendedName>
        <fullName evidence="4">KH homology domain-containing protein 4</fullName>
    </recommendedName>
    <alternativeName>
        <fullName evidence="11">Brings lots of money 7</fullName>
    </alternativeName>
    <alternativeName>
        <fullName evidence="13 14">Pre-mRNA Splicing factor protein khdc4</fullName>
    </alternativeName>
</protein>
<keyword evidence="5" id="KW-0963">Cytoplasm</keyword>
<dbReference type="PANTHER" id="PTHR15744">
    <property type="entry name" value="BLOM7"/>
    <property type="match status" value="1"/>
</dbReference>
<comment type="caution">
    <text evidence="18">The sequence shown here is derived from an EMBL/GenBank/DDBJ whole genome shotgun (WGS) entry which is preliminary data.</text>
</comment>
<keyword evidence="10" id="KW-0539">Nucleus</keyword>
<dbReference type="InterPro" id="IPR036612">
    <property type="entry name" value="KH_dom_type_1_sf"/>
</dbReference>
<keyword evidence="6" id="KW-0597">Phosphoprotein</keyword>
<dbReference type="InterPro" id="IPR031121">
    <property type="entry name" value="RIK/BLOM7"/>
</dbReference>
<evidence type="ECO:0000256" key="11">
    <source>
        <dbReference type="ARBA" id="ARBA00030267"/>
    </source>
</evidence>
<dbReference type="GO" id="GO:0003723">
    <property type="term" value="F:RNA binding"/>
    <property type="evidence" value="ECO:0007669"/>
    <property type="project" value="UniProtKB-KW"/>
</dbReference>
<feature type="domain" description="KHDC4/BBP-like KH-domain type I" evidence="16">
    <location>
        <begin position="308"/>
        <end position="383"/>
    </location>
</feature>
<dbReference type="CDD" id="cd22386">
    <property type="entry name" value="KH-I_KHDC4_rpt2"/>
    <property type="match status" value="1"/>
</dbReference>
<comment type="subcellular location">
    <subcellularLocation>
        <location evidence="2">Cytoplasm</location>
    </subcellularLocation>
    <subcellularLocation>
        <location evidence="1">Nucleus</location>
    </subcellularLocation>
</comment>
<dbReference type="CDD" id="cd22385">
    <property type="entry name" value="KH-I_KHDC4_rpt1"/>
    <property type="match status" value="1"/>
</dbReference>
<keyword evidence="19" id="KW-1185">Reference proteome</keyword>
<comment type="similarity">
    <text evidence="3">Belongs to the KHDC4 family.</text>
</comment>
<evidence type="ECO:0000256" key="5">
    <source>
        <dbReference type="ARBA" id="ARBA00022490"/>
    </source>
</evidence>
<dbReference type="GO" id="GO:0008380">
    <property type="term" value="P:RNA splicing"/>
    <property type="evidence" value="ECO:0007669"/>
    <property type="project" value="UniProtKB-KW"/>
</dbReference>
<evidence type="ECO:0000256" key="8">
    <source>
        <dbReference type="ARBA" id="ARBA00022884"/>
    </source>
</evidence>
<feature type="compositionally biased region" description="Polar residues" evidence="15">
    <location>
        <begin position="486"/>
        <end position="497"/>
    </location>
</feature>
<feature type="compositionally biased region" description="Polar residues" evidence="15">
    <location>
        <begin position="41"/>
        <end position="55"/>
    </location>
</feature>
<evidence type="ECO:0000256" key="13">
    <source>
        <dbReference type="ARBA" id="ARBA00078995"/>
    </source>
</evidence>
<feature type="compositionally biased region" description="Basic and acidic residues" evidence="15">
    <location>
        <begin position="502"/>
        <end position="512"/>
    </location>
</feature>
<evidence type="ECO:0000256" key="4">
    <source>
        <dbReference type="ARBA" id="ARBA00017795"/>
    </source>
</evidence>
<evidence type="ECO:0000313" key="18">
    <source>
        <dbReference type="EMBL" id="KAJ1080624.1"/>
    </source>
</evidence>
<evidence type="ECO:0000256" key="1">
    <source>
        <dbReference type="ARBA" id="ARBA00004123"/>
    </source>
</evidence>
<evidence type="ECO:0000256" key="14">
    <source>
        <dbReference type="ARBA" id="ARBA00079430"/>
    </source>
</evidence>
<feature type="compositionally biased region" description="Basic and acidic residues" evidence="15">
    <location>
        <begin position="572"/>
        <end position="600"/>
    </location>
</feature>
<feature type="region of interest" description="Disordered" evidence="15">
    <location>
        <begin position="1"/>
        <end position="55"/>
    </location>
</feature>
<feature type="region of interest" description="Disordered" evidence="15">
    <location>
        <begin position="486"/>
        <end position="653"/>
    </location>
</feature>
<evidence type="ECO:0000256" key="7">
    <source>
        <dbReference type="ARBA" id="ARBA00022664"/>
    </source>
</evidence>
<dbReference type="InterPro" id="IPR047890">
    <property type="entry name" value="KHDC4_KH-I_first"/>
</dbReference>
<feature type="domain" description="ATP-dependent RNA helicase PRP5/DDX46/KHDC4 KH" evidence="17">
    <location>
        <begin position="172"/>
        <end position="254"/>
    </location>
</feature>
<keyword evidence="8" id="KW-0694">RNA-binding</keyword>
<evidence type="ECO:0000313" key="19">
    <source>
        <dbReference type="Proteomes" id="UP001066276"/>
    </source>
</evidence>
<evidence type="ECO:0000259" key="16">
    <source>
        <dbReference type="Pfam" id="PF22675"/>
    </source>
</evidence>
<dbReference type="FunFam" id="3.30.1370.10:FF:000066">
    <property type="entry name" value="KH domain containing 4, pre-mRNA splicing factor"/>
    <property type="match status" value="1"/>
</dbReference>
<gene>
    <name evidence="18" type="ORF">NDU88_000818</name>
</gene>
<evidence type="ECO:0000256" key="9">
    <source>
        <dbReference type="ARBA" id="ARBA00023187"/>
    </source>
</evidence>
<dbReference type="InterPro" id="IPR056149">
    <property type="entry name" value="PRP5/DDX46/KHDC4_KH"/>
</dbReference>
<keyword evidence="7" id="KW-0507">mRNA processing</keyword>
<name>A0AAV7KQZ1_PLEWA</name>
<dbReference type="Proteomes" id="UP001066276">
    <property type="component" value="Chromosome 12"/>
</dbReference>
<evidence type="ECO:0000256" key="3">
    <source>
        <dbReference type="ARBA" id="ARBA00006093"/>
    </source>
</evidence>
<dbReference type="InterPro" id="IPR055256">
    <property type="entry name" value="KH_1_KHDC4/BBP-like"/>
</dbReference>
<dbReference type="SUPFAM" id="SSF54791">
    <property type="entry name" value="Eukaryotic type KH-domain (KH-domain type I)"/>
    <property type="match status" value="2"/>
</dbReference>
<evidence type="ECO:0000256" key="6">
    <source>
        <dbReference type="ARBA" id="ARBA00022553"/>
    </source>
</evidence>
<dbReference type="FunFam" id="3.30.1370.10:FF:000035">
    <property type="entry name" value="KH domain-containing 4, pre-mRNA-splicing factor"/>
    <property type="match status" value="1"/>
</dbReference>
<dbReference type="Gene3D" id="3.30.1370.10">
    <property type="entry name" value="K Homology domain, type 1"/>
    <property type="match status" value="2"/>
</dbReference>
<feature type="compositionally biased region" description="Basic and acidic residues" evidence="15">
    <location>
        <begin position="540"/>
        <end position="557"/>
    </location>
</feature>
<reference evidence="18" key="1">
    <citation type="journal article" date="2022" name="bioRxiv">
        <title>Sequencing and chromosome-scale assembly of the giantPleurodeles waltlgenome.</title>
        <authorList>
            <person name="Brown T."/>
            <person name="Elewa A."/>
            <person name="Iarovenko S."/>
            <person name="Subramanian E."/>
            <person name="Araus A.J."/>
            <person name="Petzold A."/>
            <person name="Susuki M."/>
            <person name="Suzuki K.-i.T."/>
            <person name="Hayashi T."/>
            <person name="Toyoda A."/>
            <person name="Oliveira C."/>
            <person name="Osipova E."/>
            <person name="Leigh N.D."/>
            <person name="Simon A."/>
            <person name="Yun M.H."/>
        </authorList>
    </citation>
    <scope>NUCLEOTIDE SEQUENCE</scope>
    <source>
        <strain evidence="18">20211129_DDA</strain>
        <tissue evidence="18">Liver</tissue>
    </source>
</reference>
<organism evidence="18 19">
    <name type="scientific">Pleurodeles waltl</name>
    <name type="common">Iberian ribbed newt</name>
    <dbReference type="NCBI Taxonomy" id="8319"/>
    <lineage>
        <taxon>Eukaryota</taxon>
        <taxon>Metazoa</taxon>
        <taxon>Chordata</taxon>
        <taxon>Craniata</taxon>
        <taxon>Vertebrata</taxon>
        <taxon>Euteleostomi</taxon>
        <taxon>Amphibia</taxon>
        <taxon>Batrachia</taxon>
        <taxon>Caudata</taxon>
        <taxon>Salamandroidea</taxon>
        <taxon>Salamandridae</taxon>
        <taxon>Pleurodelinae</taxon>
        <taxon>Pleurodeles</taxon>
    </lineage>
</organism>
<comment type="function">
    <text evidence="12">RNA-binding protein involved in pre-mRNA splicing. Interacts with the PRP19C/Prp19 complex/NTC/Nineteen complex which is part of the spliceosome. Involved in regulating splice site selection. Binds preferentially RNA with A/C rich sequences and poly-C stretches.</text>
</comment>
<evidence type="ECO:0000256" key="15">
    <source>
        <dbReference type="SAM" id="MobiDB-lite"/>
    </source>
</evidence>
<accession>A0AAV7KQZ1</accession>
<feature type="region of interest" description="Disordered" evidence="15">
    <location>
        <begin position="97"/>
        <end position="128"/>
    </location>
</feature>
<dbReference type="PANTHER" id="PTHR15744:SF0">
    <property type="entry name" value="KH HOMOLOGY DOMAIN-CONTAINING PROTEIN 4"/>
    <property type="match status" value="1"/>
</dbReference>
<dbReference type="GO" id="GO:0005737">
    <property type="term" value="C:cytoplasm"/>
    <property type="evidence" value="ECO:0007669"/>
    <property type="project" value="UniProtKB-SubCell"/>
</dbReference>
<dbReference type="AlphaFoldDB" id="A0AAV7KQZ1"/>
<dbReference type="InterPro" id="IPR047889">
    <property type="entry name" value="KHDC4_KH-I_second"/>
</dbReference>
<dbReference type="GO" id="GO:0005634">
    <property type="term" value="C:nucleus"/>
    <property type="evidence" value="ECO:0007669"/>
    <property type="project" value="UniProtKB-SubCell"/>
</dbReference>
<evidence type="ECO:0000256" key="2">
    <source>
        <dbReference type="ARBA" id="ARBA00004496"/>
    </source>
</evidence>
<evidence type="ECO:0000256" key="10">
    <source>
        <dbReference type="ARBA" id="ARBA00023242"/>
    </source>
</evidence>
<keyword evidence="9" id="KW-0508">mRNA splicing</keyword>
<dbReference type="Pfam" id="PF23469">
    <property type="entry name" value="KH_12"/>
    <property type="match status" value="1"/>
</dbReference>
<dbReference type="Pfam" id="PF22675">
    <property type="entry name" value="KH-I_KHDC4-BBP"/>
    <property type="match status" value="1"/>
</dbReference>
<feature type="compositionally biased region" description="Polar residues" evidence="15">
    <location>
        <begin position="624"/>
        <end position="647"/>
    </location>
</feature>
<sequence length="653" mass="70261">MYGRTTSSGGSQGGRRSKWDVPGDLPSSQSYVNTMAPGNPPTMSQAGSNFQNFQGLSGIPGYQSSSAGNAGYSYPGSSSGNFGQSFSSNIAYQGSSSGNIHSLIPPQNTGNRDSSITKTDSDSVSTPSGALDAAAAVARKINAMLVAKGKLVPSQAADKFLPAMKVKDDLVVAEVEINDVPLNSRNLLTKGQTQDEISRLSGAAVSTRGRFMSNEEKALIGAGERPLYLHVQGHSRDQVEKAVNLIKEIITSGMMKAAAGGAVFNGATVTVYHQSAPSSHLPQTGGPKQFQSGMHYVQDKLFIGLDQAPPSFNVKEKVEGPNCSYLQHIQLETGAKVFLRGRGSGCIEPASGREAFEPMYIYISHPKQEGLNTAKKLCEDLLQTVHTEYNKHINQMTGSLSISGFGLPSMQGPSPHVSYYQSDDFNASYSLGSPPQQGQLSYGGVGFNDRLLDPSMAAPTQYPIVQSNNGQRMAPTFSYMASDTIKSSETGSMQSLAQKRRFREELPNERNSRLLGYQHGPIHMTNLGTGFPDQRGASGGDKKRGGSQSKEREKDRNVMSSSIPPLMGIKTELPERNGSRASSGRHEFPSKKMKTSEKEVGLVAYAGDSSDEEEDQGSHKKASTFGQSWNSSRQFPSTMQQRAQQQMPFWMAP</sequence>
<evidence type="ECO:0000256" key="12">
    <source>
        <dbReference type="ARBA" id="ARBA00045732"/>
    </source>
</evidence>
<evidence type="ECO:0000259" key="17">
    <source>
        <dbReference type="Pfam" id="PF23469"/>
    </source>
</evidence>
<dbReference type="EMBL" id="JANPWB010000016">
    <property type="protein sequence ID" value="KAJ1080624.1"/>
    <property type="molecule type" value="Genomic_DNA"/>
</dbReference>
<proteinExistence type="inferred from homology"/>
<dbReference type="GO" id="GO:0006397">
    <property type="term" value="P:mRNA processing"/>
    <property type="evidence" value="ECO:0007669"/>
    <property type="project" value="UniProtKB-KW"/>
</dbReference>